<reference evidence="1" key="1">
    <citation type="submission" date="2020-08" db="EMBL/GenBank/DDBJ databases">
        <title>Multicomponent nature underlies the extraordinary mechanical properties of spider dragline silk.</title>
        <authorList>
            <person name="Kono N."/>
            <person name="Nakamura H."/>
            <person name="Mori M."/>
            <person name="Yoshida Y."/>
            <person name="Ohtoshi R."/>
            <person name="Malay A.D."/>
            <person name="Moran D.A.P."/>
            <person name="Tomita M."/>
            <person name="Numata K."/>
            <person name="Arakawa K."/>
        </authorList>
    </citation>
    <scope>NUCLEOTIDE SEQUENCE</scope>
</reference>
<proteinExistence type="predicted"/>
<evidence type="ECO:0000313" key="1">
    <source>
        <dbReference type="EMBL" id="GFU11946.1"/>
    </source>
</evidence>
<accession>A0A8X6QB09</accession>
<organism evidence="1 2">
    <name type="scientific">Nephila pilipes</name>
    <name type="common">Giant wood spider</name>
    <name type="synonym">Nephila maculata</name>
    <dbReference type="NCBI Taxonomy" id="299642"/>
    <lineage>
        <taxon>Eukaryota</taxon>
        <taxon>Metazoa</taxon>
        <taxon>Ecdysozoa</taxon>
        <taxon>Arthropoda</taxon>
        <taxon>Chelicerata</taxon>
        <taxon>Arachnida</taxon>
        <taxon>Araneae</taxon>
        <taxon>Araneomorphae</taxon>
        <taxon>Entelegynae</taxon>
        <taxon>Araneoidea</taxon>
        <taxon>Nephilidae</taxon>
        <taxon>Nephila</taxon>
    </lineage>
</organism>
<dbReference type="AlphaFoldDB" id="A0A8X6QB09"/>
<evidence type="ECO:0000313" key="2">
    <source>
        <dbReference type="Proteomes" id="UP000887013"/>
    </source>
</evidence>
<dbReference type="Proteomes" id="UP000887013">
    <property type="component" value="Unassembled WGS sequence"/>
</dbReference>
<keyword evidence="2" id="KW-1185">Reference proteome</keyword>
<protein>
    <submittedName>
        <fullName evidence="1">Uncharacterized protein</fullName>
    </submittedName>
</protein>
<sequence>METVCSFILADSELEPMRGVRELSDKVQIKYLATLL</sequence>
<dbReference type="EMBL" id="BMAW01125353">
    <property type="protein sequence ID" value="GFU11946.1"/>
    <property type="molecule type" value="Genomic_DNA"/>
</dbReference>
<comment type="caution">
    <text evidence="1">The sequence shown here is derived from an EMBL/GenBank/DDBJ whole genome shotgun (WGS) entry which is preliminary data.</text>
</comment>
<gene>
    <name evidence="1" type="ORF">NPIL_1431</name>
</gene>
<dbReference type="OrthoDB" id="6436523at2759"/>
<feature type="non-terminal residue" evidence="1">
    <location>
        <position position="36"/>
    </location>
</feature>
<name>A0A8X6QB09_NEPPI</name>